<dbReference type="Pfam" id="PF03631">
    <property type="entry name" value="Virul_fac_BrkB"/>
    <property type="match status" value="1"/>
</dbReference>
<evidence type="ECO:0000256" key="3">
    <source>
        <dbReference type="ARBA" id="ARBA00022692"/>
    </source>
</evidence>
<dbReference type="InterPro" id="IPR017039">
    <property type="entry name" value="Virul_fac_BrkB"/>
</dbReference>
<gene>
    <name evidence="7" type="ORF">SAMN04487950_2486</name>
</gene>
<dbReference type="PANTHER" id="PTHR30213:SF0">
    <property type="entry name" value="UPF0761 MEMBRANE PROTEIN YIHY"/>
    <property type="match status" value="1"/>
</dbReference>
<dbReference type="STRING" id="553466.SAMN04487950_2486"/>
<evidence type="ECO:0000313" key="7">
    <source>
        <dbReference type="EMBL" id="SFL10709.1"/>
    </source>
</evidence>
<feature type="transmembrane region" description="Helical" evidence="6">
    <location>
        <begin position="133"/>
        <end position="156"/>
    </location>
</feature>
<dbReference type="AlphaFoldDB" id="A0A1I4EZJ0"/>
<evidence type="ECO:0000256" key="5">
    <source>
        <dbReference type="ARBA" id="ARBA00023136"/>
    </source>
</evidence>
<feature type="transmembrane region" description="Helical" evidence="6">
    <location>
        <begin position="197"/>
        <end position="219"/>
    </location>
</feature>
<evidence type="ECO:0000313" key="8">
    <source>
        <dbReference type="Proteomes" id="UP000199607"/>
    </source>
</evidence>
<feature type="transmembrane region" description="Helical" evidence="6">
    <location>
        <begin position="88"/>
        <end position="106"/>
    </location>
</feature>
<keyword evidence="3 6" id="KW-0812">Transmembrane</keyword>
<feature type="transmembrane region" description="Helical" evidence="6">
    <location>
        <begin position="168"/>
        <end position="185"/>
    </location>
</feature>
<dbReference type="PANTHER" id="PTHR30213">
    <property type="entry name" value="INNER MEMBRANE PROTEIN YHJD"/>
    <property type="match status" value="1"/>
</dbReference>
<organism evidence="7 8">
    <name type="scientific">Halogranum rubrum</name>
    <dbReference type="NCBI Taxonomy" id="553466"/>
    <lineage>
        <taxon>Archaea</taxon>
        <taxon>Methanobacteriati</taxon>
        <taxon>Methanobacteriota</taxon>
        <taxon>Stenosarchaea group</taxon>
        <taxon>Halobacteria</taxon>
        <taxon>Halobacteriales</taxon>
        <taxon>Haloferacaceae</taxon>
    </lineage>
</organism>
<dbReference type="EMBL" id="FOTC01000002">
    <property type="protein sequence ID" value="SFL10709.1"/>
    <property type="molecule type" value="Genomic_DNA"/>
</dbReference>
<keyword evidence="2" id="KW-1003">Cell membrane</keyword>
<proteinExistence type="predicted"/>
<name>A0A1I4EZJ0_9EURY</name>
<evidence type="ECO:0000256" key="1">
    <source>
        <dbReference type="ARBA" id="ARBA00004651"/>
    </source>
</evidence>
<reference evidence="8" key="1">
    <citation type="submission" date="2016-10" db="EMBL/GenBank/DDBJ databases">
        <authorList>
            <person name="Varghese N."/>
            <person name="Submissions S."/>
        </authorList>
    </citation>
    <scope>NUCLEOTIDE SEQUENCE [LARGE SCALE GENOMIC DNA]</scope>
    <source>
        <strain evidence="8">CGMCC 1.7738</strain>
    </source>
</reference>
<comment type="subcellular location">
    <subcellularLocation>
        <location evidence="1">Cell membrane</location>
        <topology evidence="1">Multi-pass membrane protein</topology>
    </subcellularLocation>
</comment>
<evidence type="ECO:0000256" key="6">
    <source>
        <dbReference type="SAM" id="Phobius"/>
    </source>
</evidence>
<keyword evidence="5 6" id="KW-0472">Membrane</keyword>
<dbReference type="Proteomes" id="UP000199607">
    <property type="component" value="Unassembled WGS sequence"/>
</dbReference>
<dbReference type="GO" id="GO:0005886">
    <property type="term" value="C:plasma membrane"/>
    <property type="evidence" value="ECO:0007669"/>
    <property type="project" value="UniProtKB-SubCell"/>
</dbReference>
<keyword evidence="8" id="KW-1185">Reference proteome</keyword>
<dbReference type="RefSeq" id="WP_089869723.1">
    <property type="nucleotide sequence ID" value="NZ_FOTC01000002.1"/>
</dbReference>
<accession>A0A1I4EZJ0</accession>
<dbReference type="NCBIfam" id="TIGR00765">
    <property type="entry name" value="yihY_not_rbn"/>
    <property type="match status" value="1"/>
</dbReference>
<evidence type="ECO:0000256" key="4">
    <source>
        <dbReference type="ARBA" id="ARBA00022989"/>
    </source>
</evidence>
<feature type="transmembrane region" description="Helical" evidence="6">
    <location>
        <begin position="31"/>
        <end position="53"/>
    </location>
</feature>
<protein>
    <submittedName>
        <fullName evidence="7">Membrane protein</fullName>
    </submittedName>
</protein>
<keyword evidence="4 6" id="KW-1133">Transmembrane helix</keyword>
<evidence type="ECO:0000256" key="2">
    <source>
        <dbReference type="ARBA" id="ARBA00022475"/>
    </source>
</evidence>
<sequence length="338" mass="36177">MRTVLADATSVVKTTVVEAREKDVTFMAASIAYYAFVALLPLLFLALLALSVFGDPGLVQTVLGVAHAVSPSMGDTLSKAIRSSGGEVGFSVLGLLTLLWASLKLFRGLDTAFSAIYDTESEESILDQLRDGIVVLFAIWLAAIATTVAGAALALFEAVPFIGVLEPLLLLVGLVFAFFPMYYVFPDVDLSLAEALPGAVFAALGWTVLQGAFHVYAAFADKSATYGILGGVVLLVTWLYFSGVVLLVGAVINAVLAGRHERVGERRRTLTPDETVAYLKSLGREINDDARIRADGNGIPDTPSPPDGTREYVVVEWTAADRESATREVTLRWVVDDE</sequence>
<feature type="transmembrane region" description="Helical" evidence="6">
    <location>
        <begin position="225"/>
        <end position="258"/>
    </location>
</feature>